<dbReference type="InterPro" id="IPR036950">
    <property type="entry name" value="PBP_transglycosylase"/>
</dbReference>
<dbReference type="PANTHER" id="PTHR30400">
    <property type="entry name" value="MONOFUNCTIONAL BIOSYNTHETIC PEPTIDOGLYCAN TRANSGLYCOSYLASE"/>
    <property type="match status" value="1"/>
</dbReference>
<dbReference type="Proteomes" id="UP001317191">
    <property type="component" value="Unassembled WGS sequence"/>
</dbReference>
<evidence type="ECO:0000256" key="3">
    <source>
        <dbReference type="ARBA" id="ARBA00022676"/>
    </source>
</evidence>
<protein>
    <submittedName>
        <fullName evidence="13">Transglycosylase domain-containing protein</fullName>
    </submittedName>
</protein>
<evidence type="ECO:0000256" key="2">
    <source>
        <dbReference type="ARBA" id="ARBA00022519"/>
    </source>
</evidence>
<accession>A0ABT0TQ37</accession>
<evidence type="ECO:0000259" key="12">
    <source>
        <dbReference type="Pfam" id="PF00912"/>
    </source>
</evidence>
<keyword evidence="9 11" id="KW-0472">Membrane</keyword>
<dbReference type="Gene3D" id="1.10.3810.10">
    <property type="entry name" value="Biosynthetic peptidoglycan transglycosylase-like"/>
    <property type="match status" value="1"/>
</dbReference>
<keyword evidence="3" id="KW-0328">Glycosyltransferase</keyword>
<evidence type="ECO:0000256" key="10">
    <source>
        <dbReference type="ARBA" id="ARBA00023316"/>
    </source>
</evidence>
<comment type="caution">
    <text evidence="13">The sequence shown here is derived from an EMBL/GenBank/DDBJ whole genome shotgun (WGS) entry which is preliminary data.</text>
</comment>
<evidence type="ECO:0000256" key="5">
    <source>
        <dbReference type="ARBA" id="ARBA00022692"/>
    </source>
</evidence>
<evidence type="ECO:0000313" key="13">
    <source>
        <dbReference type="EMBL" id="MCL9809612.1"/>
    </source>
</evidence>
<keyword evidence="5 11" id="KW-0812">Transmembrane</keyword>
<keyword evidence="1" id="KW-1003">Cell membrane</keyword>
<dbReference type="InterPro" id="IPR001264">
    <property type="entry name" value="Glyco_trans_51"/>
</dbReference>
<name>A0ABT0TQ37_9FLAO</name>
<evidence type="ECO:0000256" key="11">
    <source>
        <dbReference type="SAM" id="Phobius"/>
    </source>
</evidence>
<dbReference type="Pfam" id="PF00912">
    <property type="entry name" value="Transgly"/>
    <property type="match status" value="1"/>
</dbReference>
<dbReference type="SUPFAM" id="SSF53955">
    <property type="entry name" value="Lysozyme-like"/>
    <property type="match status" value="1"/>
</dbReference>
<keyword evidence="14" id="KW-1185">Reference proteome</keyword>
<evidence type="ECO:0000256" key="6">
    <source>
        <dbReference type="ARBA" id="ARBA00022960"/>
    </source>
</evidence>
<keyword evidence="2" id="KW-0997">Cell inner membrane</keyword>
<proteinExistence type="predicted"/>
<keyword evidence="6" id="KW-0133">Cell shape</keyword>
<keyword evidence="10" id="KW-0961">Cell wall biogenesis/degradation</keyword>
<dbReference type="RefSeq" id="WP_250593064.1">
    <property type="nucleotide sequence ID" value="NZ_JAMLJM010000007.1"/>
</dbReference>
<dbReference type="PANTHER" id="PTHR30400:SF0">
    <property type="entry name" value="BIOSYNTHETIC PEPTIDOGLYCAN TRANSGLYCOSYLASE"/>
    <property type="match status" value="1"/>
</dbReference>
<dbReference type="InterPro" id="IPR011812">
    <property type="entry name" value="Pep_trsgly"/>
</dbReference>
<keyword evidence="7" id="KW-0573">Peptidoglycan synthesis</keyword>
<dbReference type="InterPro" id="IPR023346">
    <property type="entry name" value="Lysozyme-like_dom_sf"/>
</dbReference>
<sequence length="655" mass="75762">MRTKKQWFFLILKIIIVLVILALSGIYFFRDTLLQQALEKAKNKFDQQYNANFIVEKAKFIGTTSVELENIHLIPQQADTLLSVEKIRTEVSLLQLLTGEVQLKNLEMRNGFIQLVKNENGRNFDAFLKKENTKETTNEKRNYAKLVNRILTQILNLIPSEMNLENLSLRIDDQGKKVNFHMNNLSLINHQLATKIDVKTNTLNQKWNINGFANPREKRADLLFTSADTSKIQIPYIDEKFGLKSSFNKIRLKLDNLEMSFGKLHLDGVASIENFTINHPKIAKKDVVLQNAQFDYRFLLGSDFISIDSTSSAQLNKIKIKPYLEYNTEEDTIYKLKLNIENMKAQDFITSLPEGLFTHFTGMEAEGSFDYHLDFVFNKNKPNQLVFDSKLNKRNLRIVKYGEANLEKLNAEFTYRAIENGVPQRPVFVGASNPYFTPLELISPYLKHAVLTNEDPSFMRHRGFISEAFKQSIVKNIRTKKFARGASTISMQLVKNVFLTREKTLSRKLEEILLVYILENNRIASKERMLEVYFNVIEWGPNVYGIGEAAEFYFQKKPIDLTLTECLYLASIVPKPKKFMWQFDSEGNQKSYAQKNQRFIKNLMLRRGLIIPDDTIGQSIPIHISGRARSFLKLKIVQDTIAIDSLDILEPEFIN</sequence>
<reference evidence="13 14" key="1">
    <citation type="submission" date="2022-05" db="EMBL/GenBank/DDBJ databases">
        <title>Flavobacterium sp., isolated from activated sludge.</title>
        <authorList>
            <person name="Ran Q."/>
        </authorList>
    </citation>
    <scope>NUCLEOTIDE SEQUENCE [LARGE SCALE GENOMIC DNA]</scope>
    <source>
        <strain evidence="13 14">HXWNR70</strain>
    </source>
</reference>
<evidence type="ECO:0000313" key="14">
    <source>
        <dbReference type="Proteomes" id="UP001317191"/>
    </source>
</evidence>
<dbReference type="EMBL" id="JAMLJM010000007">
    <property type="protein sequence ID" value="MCL9809612.1"/>
    <property type="molecule type" value="Genomic_DNA"/>
</dbReference>
<evidence type="ECO:0000256" key="8">
    <source>
        <dbReference type="ARBA" id="ARBA00022989"/>
    </source>
</evidence>
<feature type="domain" description="Glycosyl transferase family 51" evidence="12">
    <location>
        <begin position="435"/>
        <end position="584"/>
    </location>
</feature>
<evidence type="ECO:0000256" key="4">
    <source>
        <dbReference type="ARBA" id="ARBA00022679"/>
    </source>
</evidence>
<keyword evidence="8 11" id="KW-1133">Transmembrane helix</keyword>
<gene>
    <name evidence="13" type="ORF">NAT50_09605</name>
</gene>
<keyword evidence="4" id="KW-0808">Transferase</keyword>
<organism evidence="13 14">
    <name type="scientific">Flavobacterium luminosum</name>
    <dbReference type="NCBI Taxonomy" id="2949086"/>
    <lineage>
        <taxon>Bacteria</taxon>
        <taxon>Pseudomonadati</taxon>
        <taxon>Bacteroidota</taxon>
        <taxon>Flavobacteriia</taxon>
        <taxon>Flavobacteriales</taxon>
        <taxon>Flavobacteriaceae</taxon>
        <taxon>Flavobacterium</taxon>
    </lineage>
</organism>
<evidence type="ECO:0000256" key="9">
    <source>
        <dbReference type="ARBA" id="ARBA00023136"/>
    </source>
</evidence>
<evidence type="ECO:0000256" key="7">
    <source>
        <dbReference type="ARBA" id="ARBA00022984"/>
    </source>
</evidence>
<evidence type="ECO:0000256" key="1">
    <source>
        <dbReference type="ARBA" id="ARBA00022475"/>
    </source>
</evidence>
<feature type="transmembrane region" description="Helical" evidence="11">
    <location>
        <begin position="7"/>
        <end position="29"/>
    </location>
</feature>